<comment type="similarity">
    <text evidence="13">Belongs to the cholesterol 7-desaturase family.</text>
</comment>
<keyword evidence="10" id="KW-0411">Iron-sulfur</keyword>
<reference evidence="18 19" key="1">
    <citation type="submission" date="2018-07" db="EMBL/GenBank/DDBJ databases">
        <title>Halioglobus sp. genome submission.</title>
        <authorList>
            <person name="Ye M.-Q."/>
            <person name="Du Z.-J."/>
        </authorList>
    </citation>
    <scope>NUCLEOTIDE SEQUENCE [LARGE SCALE GENOMIC DNA]</scope>
    <source>
        <strain evidence="18 19">U0301</strain>
    </source>
</reference>
<evidence type="ECO:0000256" key="7">
    <source>
        <dbReference type="ARBA" id="ARBA00022989"/>
    </source>
</evidence>
<dbReference type="Pfam" id="PF00355">
    <property type="entry name" value="Rieske"/>
    <property type="match status" value="1"/>
</dbReference>
<evidence type="ECO:0000256" key="12">
    <source>
        <dbReference type="ARBA" id="ARBA00025712"/>
    </source>
</evidence>
<evidence type="ECO:0000256" key="3">
    <source>
        <dbReference type="ARBA" id="ARBA00004972"/>
    </source>
</evidence>
<dbReference type="SUPFAM" id="SSF55961">
    <property type="entry name" value="Bet v1-like"/>
    <property type="match status" value="1"/>
</dbReference>
<sequence>MTIVEACESKTNSTPGFPMGWFSVERSHQLAIGEVKPVKAFDRELVLYRTRSGKVALQDAFCPHLGAHLGHEGRVIGETLRCPFHGWQFNAGDGKCAKIPYCEEIPERARIRTWHTEEKNGEVYVWFHPENTAPQWPLPDLPELGDPAWTAPRYTEHLVPAHVQDICENSCDPVHFAYVHSQMQIPESEVTIDPDGRTMHLHSEMKNNDYPSHLHATTYSPGFALVRTTYGPGAEMIMYNSPQPIDRQQTLMRWTLIVRREIEDLAGDDVMKGIIDGLSDDYPIWANKVHRHRPVFCREDKTLVTFRKWVRQFYITAEHGPEAKPQDNKRIKP</sequence>
<dbReference type="GO" id="GO:0005737">
    <property type="term" value="C:cytoplasm"/>
    <property type="evidence" value="ECO:0007669"/>
    <property type="project" value="TreeGrafter"/>
</dbReference>
<dbReference type="RefSeq" id="WP_117952580.1">
    <property type="nucleotide sequence ID" value="NZ_QRAN01000002.1"/>
</dbReference>
<dbReference type="Gene3D" id="2.102.10.10">
    <property type="entry name" value="Rieske [2Fe-2S] iron-sulphur domain"/>
    <property type="match status" value="1"/>
</dbReference>
<dbReference type="AlphaFoldDB" id="A0A3L7E4K3"/>
<evidence type="ECO:0000259" key="17">
    <source>
        <dbReference type="PROSITE" id="PS51296"/>
    </source>
</evidence>
<comment type="pathway">
    <text evidence="12">Steroid hormone biosynthesis; dafachronic acid biosynthesis.</text>
</comment>
<dbReference type="PROSITE" id="PS51296">
    <property type="entry name" value="RIESKE"/>
    <property type="match status" value="1"/>
</dbReference>
<evidence type="ECO:0000256" key="2">
    <source>
        <dbReference type="ARBA" id="ARBA00004370"/>
    </source>
</evidence>
<dbReference type="SUPFAM" id="SSF50022">
    <property type="entry name" value="ISP domain"/>
    <property type="match status" value="1"/>
</dbReference>
<dbReference type="Proteomes" id="UP000265509">
    <property type="component" value="Unassembled WGS sequence"/>
</dbReference>
<dbReference type="InterPro" id="IPR017941">
    <property type="entry name" value="Rieske_2Fe-2S"/>
</dbReference>
<dbReference type="OrthoDB" id="9769355at2"/>
<protein>
    <recommendedName>
        <fullName evidence="14">cholesterol 7-desaturase</fullName>
        <ecNumber evidence="14">1.14.19.21</ecNumber>
    </recommendedName>
</protein>
<evidence type="ECO:0000256" key="4">
    <source>
        <dbReference type="ARBA" id="ARBA00022692"/>
    </source>
</evidence>
<dbReference type="PANTHER" id="PTHR21266">
    <property type="entry name" value="IRON-SULFUR DOMAIN CONTAINING PROTEIN"/>
    <property type="match status" value="1"/>
</dbReference>
<evidence type="ECO:0000256" key="1">
    <source>
        <dbReference type="ARBA" id="ARBA00001962"/>
    </source>
</evidence>
<dbReference type="GO" id="GO:0170056">
    <property type="term" value="F:cholesterol 7-desaturase [NAD(P)H] activity"/>
    <property type="evidence" value="ECO:0007669"/>
    <property type="project" value="UniProtKB-EC"/>
</dbReference>
<keyword evidence="8" id="KW-0560">Oxidoreductase</keyword>
<evidence type="ECO:0000256" key="14">
    <source>
        <dbReference type="ARBA" id="ARBA00026095"/>
    </source>
</evidence>
<dbReference type="InterPro" id="IPR045605">
    <property type="entry name" value="KshA-like_C"/>
</dbReference>
<dbReference type="Pfam" id="PF19298">
    <property type="entry name" value="KshA_C"/>
    <property type="match status" value="1"/>
</dbReference>
<keyword evidence="6" id="KW-0479">Metal-binding</keyword>
<organism evidence="18 19">
    <name type="scientific">Seongchinamella sediminis</name>
    <dbReference type="NCBI Taxonomy" id="2283635"/>
    <lineage>
        <taxon>Bacteria</taxon>
        <taxon>Pseudomonadati</taxon>
        <taxon>Pseudomonadota</taxon>
        <taxon>Gammaproteobacteria</taxon>
        <taxon>Cellvibrionales</taxon>
        <taxon>Halieaceae</taxon>
        <taxon>Seongchinamella</taxon>
    </lineage>
</organism>
<evidence type="ECO:0000256" key="8">
    <source>
        <dbReference type="ARBA" id="ARBA00023002"/>
    </source>
</evidence>
<keyword evidence="5" id="KW-0001">2Fe-2S</keyword>
<evidence type="ECO:0000313" key="19">
    <source>
        <dbReference type="Proteomes" id="UP000265509"/>
    </source>
</evidence>
<dbReference type="PANTHER" id="PTHR21266:SF32">
    <property type="entry name" value="CHOLESTEROL 7-DESATURASE NVD"/>
    <property type="match status" value="1"/>
</dbReference>
<keyword evidence="4" id="KW-0812">Transmembrane</keyword>
<keyword evidence="19" id="KW-1185">Reference proteome</keyword>
<dbReference type="GO" id="GO:0008203">
    <property type="term" value="P:cholesterol metabolic process"/>
    <property type="evidence" value="ECO:0007669"/>
    <property type="project" value="InterPro"/>
</dbReference>
<dbReference type="EMBL" id="QRAN01000002">
    <property type="protein sequence ID" value="RLQ23402.1"/>
    <property type="molecule type" value="Genomic_DNA"/>
</dbReference>
<proteinExistence type="inferred from homology"/>
<comment type="catalytic activity">
    <reaction evidence="15">
        <text>cholesterol + NADH + O2 + H(+) = 7-dehydrocholesterol + NAD(+) + 2 H2O</text>
        <dbReference type="Rhea" id="RHEA:51644"/>
        <dbReference type="ChEBI" id="CHEBI:15377"/>
        <dbReference type="ChEBI" id="CHEBI:15378"/>
        <dbReference type="ChEBI" id="CHEBI:15379"/>
        <dbReference type="ChEBI" id="CHEBI:16113"/>
        <dbReference type="ChEBI" id="CHEBI:17759"/>
        <dbReference type="ChEBI" id="CHEBI:57540"/>
        <dbReference type="ChEBI" id="CHEBI:57945"/>
        <dbReference type="EC" id="1.14.19.21"/>
    </reaction>
    <physiologicalReaction direction="left-to-right" evidence="15">
        <dbReference type="Rhea" id="RHEA:51645"/>
    </physiologicalReaction>
</comment>
<comment type="caution">
    <text evidence="18">The sequence shown here is derived from an EMBL/GenBank/DDBJ whole genome shotgun (WGS) entry which is preliminary data.</text>
</comment>
<dbReference type="InterPro" id="IPR036922">
    <property type="entry name" value="Rieske_2Fe-2S_sf"/>
</dbReference>
<gene>
    <name evidence="18" type="ORF">DWB85_02285</name>
</gene>
<keyword evidence="11" id="KW-0472">Membrane</keyword>
<evidence type="ECO:0000256" key="16">
    <source>
        <dbReference type="ARBA" id="ARBA00049548"/>
    </source>
</evidence>
<evidence type="ECO:0000256" key="15">
    <source>
        <dbReference type="ARBA" id="ARBA00047853"/>
    </source>
</evidence>
<dbReference type="Gene3D" id="3.90.380.10">
    <property type="entry name" value="Naphthalene 1,2-dioxygenase Alpha Subunit, Chain A, domain 1"/>
    <property type="match status" value="1"/>
</dbReference>
<dbReference type="GO" id="GO:0051537">
    <property type="term" value="F:2 iron, 2 sulfur cluster binding"/>
    <property type="evidence" value="ECO:0007669"/>
    <property type="project" value="UniProtKB-KW"/>
</dbReference>
<keyword evidence="7" id="KW-1133">Transmembrane helix</keyword>
<evidence type="ECO:0000256" key="9">
    <source>
        <dbReference type="ARBA" id="ARBA00023004"/>
    </source>
</evidence>
<comment type="subcellular location">
    <subcellularLocation>
        <location evidence="2">Membrane</location>
    </subcellularLocation>
</comment>
<dbReference type="EC" id="1.14.19.21" evidence="14"/>
<name>A0A3L7E4K3_9GAMM</name>
<accession>A0A3L7E4K3</accession>
<evidence type="ECO:0000313" key="18">
    <source>
        <dbReference type="EMBL" id="RLQ23402.1"/>
    </source>
</evidence>
<evidence type="ECO:0000256" key="10">
    <source>
        <dbReference type="ARBA" id="ARBA00023014"/>
    </source>
</evidence>
<evidence type="ECO:0000256" key="11">
    <source>
        <dbReference type="ARBA" id="ARBA00023136"/>
    </source>
</evidence>
<dbReference type="GO" id="GO:0016020">
    <property type="term" value="C:membrane"/>
    <property type="evidence" value="ECO:0007669"/>
    <property type="project" value="UniProtKB-SubCell"/>
</dbReference>
<comment type="catalytic activity">
    <reaction evidence="16">
        <text>cholesterol + NADPH + O2 + H(+) = 7-dehydrocholesterol + NADP(+) + 2 H2O</text>
        <dbReference type="Rhea" id="RHEA:45024"/>
        <dbReference type="ChEBI" id="CHEBI:15377"/>
        <dbReference type="ChEBI" id="CHEBI:15378"/>
        <dbReference type="ChEBI" id="CHEBI:15379"/>
        <dbReference type="ChEBI" id="CHEBI:16113"/>
        <dbReference type="ChEBI" id="CHEBI:17759"/>
        <dbReference type="ChEBI" id="CHEBI:57783"/>
        <dbReference type="ChEBI" id="CHEBI:58349"/>
        <dbReference type="EC" id="1.14.19.21"/>
    </reaction>
    <physiologicalReaction direction="left-to-right" evidence="16">
        <dbReference type="Rhea" id="RHEA:45025"/>
    </physiologicalReaction>
</comment>
<evidence type="ECO:0000256" key="13">
    <source>
        <dbReference type="ARBA" id="ARBA00025729"/>
    </source>
</evidence>
<dbReference type="GO" id="GO:0046872">
    <property type="term" value="F:metal ion binding"/>
    <property type="evidence" value="ECO:0007669"/>
    <property type="project" value="UniProtKB-KW"/>
</dbReference>
<feature type="domain" description="Rieske" evidence="17">
    <location>
        <begin position="21"/>
        <end position="125"/>
    </location>
</feature>
<evidence type="ECO:0000256" key="5">
    <source>
        <dbReference type="ARBA" id="ARBA00022714"/>
    </source>
</evidence>
<comment type="pathway">
    <text evidence="3">Hormone biosynthesis.</text>
</comment>
<keyword evidence="9" id="KW-0408">Iron</keyword>
<comment type="cofactor">
    <cofactor evidence="1">
        <name>Fe cation</name>
        <dbReference type="ChEBI" id="CHEBI:24875"/>
    </cofactor>
</comment>
<dbReference type="InterPro" id="IPR050584">
    <property type="entry name" value="Cholesterol_7-desaturase"/>
</dbReference>
<evidence type="ECO:0000256" key="6">
    <source>
        <dbReference type="ARBA" id="ARBA00022723"/>
    </source>
</evidence>